<reference evidence="3 6" key="2">
    <citation type="submission" date="2019-06" db="EMBL/GenBank/DDBJ databases">
        <title>Whole genome shotgun sequence of Brevibacillus agri NBRC 15538.</title>
        <authorList>
            <person name="Hosoyama A."/>
            <person name="Uohara A."/>
            <person name="Ohji S."/>
            <person name="Ichikawa N."/>
        </authorList>
    </citation>
    <scope>NUCLEOTIDE SEQUENCE [LARGE SCALE GENOMIC DNA]</scope>
    <source>
        <strain evidence="3 6">NBRC 15538</strain>
    </source>
</reference>
<organism evidence="4 5">
    <name type="scientific">Brevibacillus agri</name>
    <dbReference type="NCBI Taxonomy" id="51101"/>
    <lineage>
        <taxon>Bacteria</taxon>
        <taxon>Bacillati</taxon>
        <taxon>Bacillota</taxon>
        <taxon>Bacilli</taxon>
        <taxon>Bacillales</taxon>
        <taxon>Paenibacillaceae</taxon>
        <taxon>Brevibacillus</taxon>
    </lineage>
</organism>
<evidence type="ECO:0000313" key="6">
    <source>
        <dbReference type="Proteomes" id="UP000317180"/>
    </source>
</evidence>
<accession>A0A3M8B687</accession>
<dbReference type="Pfam" id="PF08179">
    <property type="entry name" value="SspP"/>
    <property type="match status" value="1"/>
</dbReference>
<feature type="compositionally biased region" description="Basic and acidic residues" evidence="2">
    <location>
        <begin position="1"/>
        <end position="11"/>
    </location>
</feature>
<dbReference type="OrthoDB" id="2474865at2"/>
<proteinExistence type="predicted"/>
<dbReference type="RefSeq" id="WP_005835773.1">
    <property type="nucleotide sequence ID" value="NZ_BJOD01000038.1"/>
</dbReference>
<dbReference type="Proteomes" id="UP000276178">
    <property type="component" value="Unassembled WGS sequence"/>
</dbReference>
<dbReference type="GeneID" id="82811389"/>
<dbReference type="GO" id="GO:0030435">
    <property type="term" value="P:sporulation resulting in formation of a cellular spore"/>
    <property type="evidence" value="ECO:0007669"/>
    <property type="project" value="UniProtKB-KW"/>
</dbReference>
<evidence type="ECO:0000313" key="4">
    <source>
        <dbReference type="EMBL" id="RNB58793.1"/>
    </source>
</evidence>
<protein>
    <submittedName>
        <fullName evidence="4">Small acid-soluble spore protein P</fullName>
    </submittedName>
</protein>
<keyword evidence="1" id="KW-0749">Sporulation</keyword>
<evidence type="ECO:0000256" key="1">
    <source>
        <dbReference type="ARBA" id="ARBA00022969"/>
    </source>
</evidence>
<dbReference type="InterPro" id="IPR012614">
    <property type="entry name" value="SASP_SspP"/>
</dbReference>
<dbReference type="EMBL" id="BJOD01000038">
    <property type="protein sequence ID" value="GED27282.1"/>
    <property type="molecule type" value="Genomic_DNA"/>
</dbReference>
<gene>
    <name evidence="3" type="ORF">BAG01nite_33840</name>
    <name evidence="4" type="ORF">EB820_05280</name>
</gene>
<feature type="compositionally biased region" description="Basic residues" evidence="2">
    <location>
        <begin position="33"/>
        <end position="49"/>
    </location>
</feature>
<evidence type="ECO:0000256" key="2">
    <source>
        <dbReference type="SAM" id="MobiDB-lite"/>
    </source>
</evidence>
<keyword evidence="6" id="KW-1185">Reference proteome</keyword>
<evidence type="ECO:0000313" key="3">
    <source>
        <dbReference type="EMBL" id="GED27282.1"/>
    </source>
</evidence>
<dbReference type="AlphaFoldDB" id="A0A3M8B687"/>
<comment type="caution">
    <text evidence="4">The sequence shown here is derived from an EMBL/GenBank/DDBJ whole genome shotgun (WGS) entry which is preliminary data.</text>
</comment>
<feature type="compositionally biased region" description="Polar residues" evidence="2">
    <location>
        <begin position="12"/>
        <end position="25"/>
    </location>
</feature>
<name>A0A3M8B687_9BACL</name>
<evidence type="ECO:0000313" key="5">
    <source>
        <dbReference type="Proteomes" id="UP000276178"/>
    </source>
</evidence>
<reference evidence="4 5" key="1">
    <citation type="submission" date="2018-10" db="EMBL/GenBank/DDBJ databases">
        <title>Phylogenomics of Brevibacillus.</title>
        <authorList>
            <person name="Dunlap C."/>
        </authorList>
    </citation>
    <scope>NUCLEOTIDE SEQUENCE [LARGE SCALE GENOMIC DNA]</scope>
    <source>
        <strain evidence="4 5">NRRL NRS 1219</strain>
    </source>
</reference>
<dbReference type="Proteomes" id="UP000317180">
    <property type="component" value="Unassembled WGS sequence"/>
</dbReference>
<dbReference type="EMBL" id="RHHN01000017">
    <property type="protein sequence ID" value="RNB58793.1"/>
    <property type="molecule type" value="Genomic_DNA"/>
</dbReference>
<sequence>MEKDHILDENPHQTYNNAAKPQEQTGEPLAGSKKVKQKNHSRSIKTREG</sequence>
<feature type="region of interest" description="Disordered" evidence="2">
    <location>
        <begin position="1"/>
        <end position="49"/>
    </location>
</feature>